<name>A0ACB8D103_DERSI</name>
<reference evidence="1" key="1">
    <citation type="submission" date="2020-05" db="EMBL/GenBank/DDBJ databases">
        <title>Large-scale comparative analyses of tick genomes elucidate their genetic diversity and vector capacities.</title>
        <authorList>
            <person name="Jia N."/>
            <person name="Wang J."/>
            <person name="Shi W."/>
            <person name="Du L."/>
            <person name="Sun Y."/>
            <person name="Zhan W."/>
            <person name="Jiang J."/>
            <person name="Wang Q."/>
            <person name="Zhang B."/>
            <person name="Ji P."/>
            <person name="Sakyi L.B."/>
            <person name="Cui X."/>
            <person name="Yuan T."/>
            <person name="Jiang B."/>
            <person name="Yang W."/>
            <person name="Lam T.T.-Y."/>
            <person name="Chang Q."/>
            <person name="Ding S."/>
            <person name="Wang X."/>
            <person name="Zhu J."/>
            <person name="Ruan X."/>
            <person name="Zhao L."/>
            <person name="Wei J."/>
            <person name="Que T."/>
            <person name="Du C."/>
            <person name="Cheng J."/>
            <person name="Dai P."/>
            <person name="Han X."/>
            <person name="Huang E."/>
            <person name="Gao Y."/>
            <person name="Liu J."/>
            <person name="Shao H."/>
            <person name="Ye R."/>
            <person name="Li L."/>
            <person name="Wei W."/>
            <person name="Wang X."/>
            <person name="Wang C."/>
            <person name="Yang T."/>
            <person name="Huo Q."/>
            <person name="Li W."/>
            <person name="Guo W."/>
            <person name="Chen H."/>
            <person name="Zhou L."/>
            <person name="Ni X."/>
            <person name="Tian J."/>
            <person name="Zhou Y."/>
            <person name="Sheng Y."/>
            <person name="Liu T."/>
            <person name="Pan Y."/>
            <person name="Xia L."/>
            <person name="Li J."/>
            <person name="Zhao F."/>
            <person name="Cao W."/>
        </authorList>
    </citation>
    <scope>NUCLEOTIDE SEQUENCE</scope>
    <source>
        <strain evidence="1">Dsil-2018</strain>
    </source>
</reference>
<organism evidence="1 2">
    <name type="scientific">Dermacentor silvarum</name>
    <name type="common">Tick</name>
    <dbReference type="NCBI Taxonomy" id="543639"/>
    <lineage>
        <taxon>Eukaryota</taxon>
        <taxon>Metazoa</taxon>
        <taxon>Ecdysozoa</taxon>
        <taxon>Arthropoda</taxon>
        <taxon>Chelicerata</taxon>
        <taxon>Arachnida</taxon>
        <taxon>Acari</taxon>
        <taxon>Parasitiformes</taxon>
        <taxon>Ixodida</taxon>
        <taxon>Ixodoidea</taxon>
        <taxon>Ixodidae</taxon>
        <taxon>Rhipicephalinae</taxon>
        <taxon>Dermacentor</taxon>
    </lineage>
</organism>
<dbReference type="Proteomes" id="UP000821865">
    <property type="component" value="Chromosome 3"/>
</dbReference>
<keyword evidence="2" id="KW-1185">Reference proteome</keyword>
<comment type="caution">
    <text evidence="1">The sequence shown here is derived from an EMBL/GenBank/DDBJ whole genome shotgun (WGS) entry which is preliminary data.</text>
</comment>
<accession>A0ACB8D103</accession>
<protein>
    <submittedName>
        <fullName evidence="1">Uncharacterized protein</fullName>
    </submittedName>
</protein>
<sequence>MGQYLSRSFSESSAMPAQSTPLPVRRNAKVLTLSELDPRSPTTEIPRTPIQMEDAVMFDSSTEEADVEFDPRSPTTAFRRTPIPLGAMIKKNVQQESPMAQYCEKKRTPMSALNSPGTTVHKERKTKKSQEDLSGTHKQSTPSSVPTSERPALKNTSRPNTLLRSLQENHLQRAGKADLAALPKMPNFSEEKENRITPASA</sequence>
<dbReference type="EMBL" id="CM023472">
    <property type="protein sequence ID" value="KAH7958227.1"/>
    <property type="molecule type" value="Genomic_DNA"/>
</dbReference>
<proteinExistence type="predicted"/>
<gene>
    <name evidence="1" type="ORF">HPB49_000116</name>
</gene>
<evidence type="ECO:0000313" key="2">
    <source>
        <dbReference type="Proteomes" id="UP000821865"/>
    </source>
</evidence>
<evidence type="ECO:0000313" key="1">
    <source>
        <dbReference type="EMBL" id="KAH7958227.1"/>
    </source>
</evidence>